<protein>
    <submittedName>
        <fullName evidence="1">Uncharacterized protein</fullName>
    </submittedName>
</protein>
<sequence>MKWEEYEMFNKVETPDNLYIREHNGTYYTFFELGVASVRRVFELSAADFEEYLKGLRTADEILFKAQNDCWPPTEEEKNRIMKERAKDRPMVLISNPKNQMLFTQEELRKLIPIAEQKWIDWKGKLPDDYISPLK</sequence>
<gene>
    <name evidence="1" type="ordered locus">Sez_0541</name>
</gene>
<proteinExistence type="predicted"/>
<name>B4U1P6_STREM</name>
<dbReference type="EMBL" id="CP001129">
    <property type="protein sequence ID" value="ACG61913.1"/>
    <property type="molecule type" value="Genomic_DNA"/>
</dbReference>
<reference evidence="1 2" key="1">
    <citation type="journal article" date="2008" name="PLoS ONE">
        <title>Genome sequence of a lancefield group C Streptococcus zooepidemicus strain causing epidemic nephritis: new information about an old disease.</title>
        <authorList>
            <person name="Beres S.B."/>
            <person name="Sesso R."/>
            <person name="Pinto S.W.L."/>
            <person name="Hoe N.P."/>
            <person name="Porcella S.F."/>
            <person name="Deleo F.R."/>
            <person name="Musser J.M."/>
        </authorList>
    </citation>
    <scope>NUCLEOTIDE SEQUENCE [LARGE SCALE GENOMIC DNA]</scope>
    <source>
        <strain evidence="1 2">MGCS10565</strain>
    </source>
</reference>
<dbReference type="HOGENOM" id="CLU_132129_0_0_9"/>
<dbReference type="KEGG" id="sez:Sez_0541"/>
<dbReference type="AlphaFoldDB" id="B4U1P6"/>
<accession>B4U1P6</accession>
<dbReference type="Proteomes" id="UP000001873">
    <property type="component" value="Chromosome"/>
</dbReference>
<organism evidence="1 2">
    <name type="scientific">Streptococcus equi subsp. zooepidemicus (strain MGCS10565)</name>
    <dbReference type="NCBI Taxonomy" id="552526"/>
    <lineage>
        <taxon>Bacteria</taxon>
        <taxon>Bacillati</taxon>
        <taxon>Bacillota</taxon>
        <taxon>Bacilli</taxon>
        <taxon>Lactobacillales</taxon>
        <taxon>Streptococcaceae</taxon>
        <taxon>Streptococcus</taxon>
    </lineage>
</organism>
<evidence type="ECO:0000313" key="1">
    <source>
        <dbReference type="EMBL" id="ACG61913.1"/>
    </source>
</evidence>
<evidence type="ECO:0000313" key="2">
    <source>
        <dbReference type="Proteomes" id="UP000001873"/>
    </source>
</evidence>